<dbReference type="Proteomes" id="UP000027238">
    <property type="component" value="Unassembled WGS sequence"/>
</dbReference>
<evidence type="ECO:0000256" key="3">
    <source>
        <dbReference type="ARBA" id="ARBA00022603"/>
    </source>
</evidence>
<accession>A0A066X6A9</accession>
<keyword evidence="4 8" id="KW-0808">Transferase</keyword>
<comment type="pathway">
    <text evidence="2">Lipid metabolism.</text>
</comment>
<dbReference type="PANTHER" id="PTHR44307:SF2">
    <property type="entry name" value="PHOSPHOETHANOLAMINE METHYLTRANSFERASE ISOFORM X1"/>
    <property type="match status" value="1"/>
</dbReference>
<keyword evidence="9" id="KW-1185">Reference proteome</keyword>
<dbReference type="SUPFAM" id="SSF53335">
    <property type="entry name" value="S-adenosyl-L-methionine-dependent methyltransferases"/>
    <property type="match status" value="1"/>
</dbReference>
<evidence type="ECO:0000256" key="7">
    <source>
        <dbReference type="ARBA" id="ARBA00047841"/>
    </source>
</evidence>
<evidence type="ECO:0000256" key="6">
    <source>
        <dbReference type="ARBA" id="ARBA00047619"/>
    </source>
</evidence>
<dbReference type="OMA" id="DCMHYLG"/>
<dbReference type="AlphaFoldDB" id="A0A066X6A9"/>
<comment type="pathway">
    <text evidence="1">Phospholipid metabolism; phosphatidylcholine biosynthesis.</text>
</comment>
<dbReference type="HOGENOM" id="CLU_064375_0_0_1"/>
<dbReference type="STRING" id="1173701.A0A066X6A9"/>
<comment type="catalytic activity">
    <reaction evidence="7">
        <text>N-methylethanolamine phosphate + S-adenosyl-L-methionine = N,N-dimethylethanolamine phosphate + S-adenosyl-L-homocysteine + H(+)</text>
        <dbReference type="Rhea" id="RHEA:25321"/>
        <dbReference type="ChEBI" id="CHEBI:15378"/>
        <dbReference type="ChEBI" id="CHEBI:57781"/>
        <dbReference type="ChEBI" id="CHEBI:57856"/>
        <dbReference type="ChEBI" id="CHEBI:58641"/>
        <dbReference type="ChEBI" id="CHEBI:59789"/>
        <dbReference type="EC" id="2.1.1.103"/>
    </reaction>
    <physiologicalReaction direction="left-to-right" evidence="7">
        <dbReference type="Rhea" id="RHEA:25322"/>
    </physiologicalReaction>
</comment>
<evidence type="ECO:0000256" key="4">
    <source>
        <dbReference type="ARBA" id="ARBA00022679"/>
    </source>
</evidence>
<dbReference type="PANTHER" id="PTHR44307">
    <property type="entry name" value="PHOSPHOETHANOLAMINE METHYLTRANSFERASE"/>
    <property type="match status" value="1"/>
</dbReference>
<dbReference type="InterPro" id="IPR029063">
    <property type="entry name" value="SAM-dependent_MTases_sf"/>
</dbReference>
<sequence>MPSARDAASEVPDMNLYKLNRVHRTLESLKDKPEWSADDTKSFDCMHYLGDAAIDNAAKELRLKADERVLDIGSGFGGTGRYLYRHYDVATVGIELQKDIHEIAQTINKRSGAGDRARSLHGNFLELEPSLMGAPVNHIVSFLCILHIPERVALFKKACDVLEPGGKLYIEDFFARAPLSSNTLEVLRGSISCPYLPDKSHYVQELEAAGFKITNWMDMSTTWTEFVHRRAKEYKKDPTLDADLTAFYDAVDAVFTGGQVGGARITCQKK</sequence>
<evidence type="ECO:0000256" key="2">
    <source>
        <dbReference type="ARBA" id="ARBA00005189"/>
    </source>
</evidence>
<comment type="catalytic activity">
    <reaction evidence="6">
        <text>N,N-dimethylethanolamine phosphate + S-adenosyl-L-methionine = phosphocholine + S-adenosyl-L-homocysteine + H(+)</text>
        <dbReference type="Rhea" id="RHEA:25325"/>
        <dbReference type="ChEBI" id="CHEBI:15378"/>
        <dbReference type="ChEBI" id="CHEBI:57856"/>
        <dbReference type="ChEBI" id="CHEBI:58641"/>
        <dbReference type="ChEBI" id="CHEBI:59789"/>
        <dbReference type="ChEBI" id="CHEBI:295975"/>
        <dbReference type="EC" id="2.1.1.103"/>
    </reaction>
    <physiologicalReaction direction="left-to-right" evidence="6">
        <dbReference type="Rhea" id="RHEA:25326"/>
    </physiologicalReaction>
</comment>
<evidence type="ECO:0000313" key="9">
    <source>
        <dbReference type="Proteomes" id="UP000027238"/>
    </source>
</evidence>
<dbReference type="CDD" id="cd02440">
    <property type="entry name" value="AdoMet_MTases"/>
    <property type="match status" value="1"/>
</dbReference>
<dbReference type="OrthoDB" id="506498at2759"/>
<reference evidence="9" key="1">
    <citation type="journal article" date="2014" name="Genome Announc.">
        <title>Draft genome sequence of Colletotrichum sublineola, a destructive pathogen of cultivated sorghum.</title>
        <authorList>
            <person name="Baroncelli R."/>
            <person name="Sanz-Martin J.M."/>
            <person name="Rech G.E."/>
            <person name="Sukno S.A."/>
            <person name="Thon M.R."/>
        </authorList>
    </citation>
    <scope>NUCLEOTIDE SEQUENCE [LARGE SCALE GENOMIC DNA]</scope>
    <source>
        <strain evidence="9">TX430BB</strain>
    </source>
</reference>
<name>A0A066X6A9_COLSU</name>
<gene>
    <name evidence="8" type="ORF">CSUB01_00464</name>
</gene>
<evidence type="ECO:0000313" key="8">
    <source>
        <dbReference type="EMBL" id="KDN64507.1"/>
    </source>
</evidence>
<evidence type="ECO:0000256" key="1">
    <source>
        <dbReference type="ARBA" id="ARBA00004969"/>
    </source>
</evidence>
<dbReference type="GO" id="GO:0000234">
    <property type="term" value="F:phosphoethanolamine N-methyltransferase activity"/>
    <property type="evidence" value="ECO:0007669"/>
    <property type="project" value="UniProtKB-EC"/>
</dbReference>
<dbReference type="Gene3D" id="3.40.50.150">
    <property type="entry name" value="Vaccinia Virus protein VP39"/>
    <property type="match status" value="1"/>
</dbReference>
<dbReference type="eggNOG" id="KOG1269">
    <property type="taxonomic scope" value="Eukaryota"/>
</dbReference>
<dbReference type="EMBL" id="JMSE01001129">
    <property type="protein sequence ID" value="KDN64507.1"/>
    <property type="molecule type" value="Genomic_DNA"/>
</dbReference>
<comment type="caution">
    <text evidence="8">The sequence shown here is derived from an EMBL/GenBank/DDBJ whole genome shotgun (WGS) entry which is preliminary data.</text>
</comment>
<dbReference type="GO" id="GO:0032259">
    <property type="term" value="P:methylation"/>
    <property type="evidence" value="ECO:0007669"/>
    <property type="project" value="UniProtKB-KW"/>
</dbReference>
<organism evidence="8 9">
    <name type="scientific">Colletotrichum sublineola</name>
    <name type="common">Sorghum anthracnose fungus</name>
    <dbReference type="NCBI Taxonomy" id="1173701"/>
    <lineage>
        <taxon>Eukaryota</taxon>
        <taxon>Fungi</taxon>
        <taxon>Dikarya</taxon>
        <taxon>Ascomycota</taxon>
        <taxon>Pezizomycotina</taxon>
        <taxon>Sordariomycetes</taxon>
        <taxon>Hypocreomycetidae</taxon>
        <taxon>Glomerellales</taxon>
        <taxon>Glomerellaceae</taxon>
        <taxon>Colletotrichum</taxon>
        <taxon>Colletotrichum graminicola species complex</taxon>
    </lineage>
</organism>
<protein>
    <recommendedName>
        <fullName evidence="5">phosphoethanolamine N-methyltransferase</fullName>
        <ecNumber evidence="5">2.1.1.103</ecNumber>
    </recommendedName>
</protein>
<dbReference type="EC" id="2.1.1.103" evidence="5"/>
<dbReference type="Pfam" id="PF02353">
    <property type="entry name" value="CMAS"/>
    <property type="match status" value="1"/>
</dbReference>
<proteinExistence type="predicted"/>
<keyword evidence="3 8" id="KW-0489">Methyltransferase</keyword>
<evidence type="ECO:0000256" key="5">
    <source>
        <dbReference type="ARBA" id="ARBA00035674"/>
    </source>
</evidence>